<dbReference type="RefSeq" id="WP_047772384.1">
    <property type="nucleotide sequence ID" value="NZ_KN848375.1"/>
</dbReference>
<reference evidence="1 2" key="1">
    <citation type="submission" date="2013-01" db="EMBL/GenBank/DDBJ databases">
        <authorList>
            <person name="Fiebig A."/>
            <person name="Goeker M."/>
            <person name="Klenk H.-P.P."/>
        </authorList>
    </citation>
    <scope>NUCLEOTIDE SEQUENCE [LARGE SCALE GENOMIC DNA]</scope>
    <source>
        <strain evidence="1 2">DSM 24838</strain>
    </source>
</reference>
<dbReference type="eggNOG" id="COG1562">
    <property type="taxonomic scope" value="Bacteria"/>
</dbReference>
<dbReference type="Pfam" id="PF00494">
    <property type="entry name" value="SQS_PSY"/>
    <property type="match status" value="1"/>
</dbReference>
<protein>
    <submittedName>
        <fullName evidence="1">Wenxma_18, whole genome shotgun sequence</fullName>
    </submittedName>
</protein>
<sequence length="255" mass="27331">MTVAACAEIVRRGDPDRFLAAMAAPVEARAALFPLYAYNVEIARAPWVSAEPMIGEMRLQWWRDAVAEIGEGKPPRAHEVVAPLAEVVAERNLPIWLLDGMAEARRRDLWPEDFADADALMQHLGATAGHLMWLSALALGAPAGLELAARDAGLAQGLAAWLQAVPDLRGRGQRPLPSAEPAAVATLARDGLAALSRARAARVGEAVPAFRAAWLAGPILRQAAARPERVLEGGLGVSEFRRRASLAWAAARGRW</sequence>
<organism evidence="1 2">
    <name type="scientific">Wenxinia marina DSM 24838</name>
    <dbReference type="NCBI Taxonomy" id="1123501"/>
    <lineage>
        <taxon>Bacteria</taxon>
        <taxon>Pseudomonadati</taxon>
        <taxon>Pseudomonadota</taxon>
        <taxon>Alphaproteobacteria</taxon>
        <taxon>Rhodobacterales</taxon>
        <taxon>Roseobacteraceae</taxon>
        <taxon>Wenxinia</taxon>
    </lineage>
</organism>
<evidence type="ECO:0000313" key="2">
    <source>
        <dbReference type="Proteomes" id="UP000035100"/>
    </source>
</evidence>
<comment type="caution">
    <text evidence="1">The sequence shown here is derived from an EMBL/GenBank/DDBJ whole genome shotgun (WGS) entry which is preliminary data.</text>
</comment>
<dbReference type="AlphaFoldDB" id="A0A0D0PZL8"/>
<dbReference type="InterPro" id="IPR008949">
    <property type="entry name" value="Isoprenoid_synthase_dom_sf"/>
</dbReference>
<dbReference type="Proteomes" id="UP000035100">
    <property type="component" value="Unassembled WGS sequence"/>
</dbReference>
<dbReference type="Gene3D" id="1.10.600.10">
    <property type="entry name" value="Farnesyl Diphosphate Synthase"/>
    <property type="match status" value="1"/>
</dbReference>
<gene>
    <name evidence="1" type="ORF">Wenmar_03533</name>
</gene>
<dbReference type="STRING" id="1123501.Wenmar_03533"/>
<dbReference type="SUPFAM" id="SSF48576">
    <property type="entry name" value="Terpenoid synthases"/>
    <property type="match status" value="1"/>
</dbReference>
<dbReference type="OrthoDB" id="9814909at2"/>
<accession>A0A0D0PZL8</accession>
<name>A0A0D0PZL8_9RHOB</name>
<keyword evidence="2" id="KW-1185">Reference proteome</keyword>
<dbReference type="InterPro" id="IPR002060">
    <property type="entry name" value="Squ/phyt_synthse"/>
</dbReference>
<evidence type="ECO:0000313" key="1">
    <source>
        <dbReference type="EMBL" id="KIQ67804.1"/>
    </source>
</evidence>
<proteinExistence type="predicted"/>
<dbReference type="EMBL" id="AONG01000019">
    <property type="protein sequence ID" value="KIQ67804.1"/>
    <property type="molecule type" value="Genomic_DNA"/>
</dbReference>